<organism evidence="1 2">
    <name type="scientific">Candidatus Desantisbacteria bacterium CG_4_10_14_3_um_filter_40_18</name>
    <dbReference type="NCBI Taxonomy" id="1974544"/>
    <lineage>
        <taxon>Bacteria</taxon>
        <taxon>Candidatus Desantisiibacteriota</taxon>
    </lineage>
</organism>
<dbReference type="Gene3D" id="3.30.2310.20">
    <property type="entry name" value="RelE-like"/>
    <property type="match status" value="1"/>
</dbReference>
<dbReference type="AlphaFoldDB" id="A0A2M7P2Z5"/>
<evidence type="ECO:0000313" key="2">
    <source>
        <dbReference type="Proteomes" id="UP000231028"/>
    </source>
</evidence>
<proteinExistence type="predicted"/>
<sequence length="78" mass="9089">MSLMNWGVELSNQAEKDLKHWKKTNTKIFGKCLEILQELEVDPTSLETIGQPEWLKGSLSGCMSRRITQKEELSRYFK</sequence>
<gene>
    <name evidence="1" type="ORF">COZ13_02905</name>
</gene>
<name>A0A2M7P2Z5_9BACT</name>
<dbReference type="GO" id="GO:0004519">
    <property type="term" value="F:endonuclease activity"/>
    <property type="evidence" value="ECO:0007669"/>
    <property type="project" value="InterPro"/>
</dbReference>
<dbReference type="InterPro" id="IPR035093">
    <property type="entry name" value="RelE/ParE_toxin_dom_sf"/>
</dbReference>
<dbReference type="EMBL" id="PFKI01000092">
    <property type="protein sequence ID" value="PIY19906.1"/>
    <property type="molecule type" value="Genomic_DNA"/>
</dbReference>
<dbReference type="Pfam" id="PF06769">
    <property type="entry name" value="YoeB_toxin"/>
    <property type="match status" value="1"/>
</dbReference>
<dbReference type="Proteomes" id="UP000231028">
    <property type="component" value="Unassembled WGS sequence"/>
</dbReference>
<dbReference type="GO" id="GO:0006401">
    <property type="term" value="P:RNA catabolic process"/>
    <property type="evidence" value="ECO:0007669"/>
    <property type="project" value="InterPro"/>
</dbReference>
<reference evidence="2" key="1">
    <citation type="submission" date="2017-09" db="EMBL/GenBank/DDBJ databases">
        <title>Depth-based differentiation of microbial function through sediment-hosted aquifers and enrichment of novel symbionts in the deep terrestrial subsurface.</title>
        <authorList>
            <person name="Probst A.J."/>
            <person name="Ladd B."/>
            <person name="Jarett J.K."/>
            <person name="Geller-Mcgrath D.E."/>
            <person name="Sieber C.M.K."/>
            <person name="Emerson J.B."/>
            <person name="Anantharaman K."/>
            <person name="Thomas B.C."/>
            <person name="Malmstrom R."/>
            <person name="Stieglmeier M."/>
            <person name="Klingl A."/>
            <person name="Woyke T."/>
            <person name="Ryan C.M."/>
            <person name="Banfield J.F."/>
        </authorList>
    </citation>
    <scope>NUCLEOTIDE SEQUENCE [LARGE SCALE GENOMIC DNA]</scope>
</reference>
<accession>A0A2M7P2Z5</accession>
<dbReference type="InterPro" id="IPR009614">
    <property type="entry name" value="YoeB_toxin"/>
</dbReference>
<comment type="caution">
    <text evidence="1">The sequence shown here is derived from an EMBL/GenBank/DDBJ whole genome shotgun (WGS) entry which is preliminary data.</text>
</comment>
<evidence type="ECO:0000313" key="1">
    <source>
        <dbReference type="EMBL" id="PIY19906.1"/>
    </source>
</evidence>
<protein>
    <submittedName>
        <fullName evidence="1">Type II toxin-antitoxin system mRNA interferase toxin, RelE/StbE family</fullName>
    </submittedName>
</protein>
<dbReference type="SUPFAM" id="SSF143011">
    <property type="entry name" value="RelE-like"/>
    <property type="match status" value="1"/>
</dbReference>